<dbReference type="Pfam" id="PF05400">
    <property type="entry name" value="FliT"/>
    <property type="match status" value="1"/>
</dbReference>
<evidence type="ECO:0000256" key="4">
    <source>
        <dbReference type="ARBA" id="ARBA00023186"/>
    </source>
</evidence>
<keyword evidence="4" id="KW-0143">Chaperone</keyword>
<evidence type="ECO:0000313" key="7">
    <source>
        <dbReference type="Proteomes" id="UP001379444"/>
    </source>
</evidence>
<dbReference type="EMBL" id="CP125967">
    <property type="protein sequence ID" value="WWO36828.1"/>
    <property type="molecule type" value="Genomic_DNA"/>
</dbReference>
<dbReference type="InterPro" id="IPR008622">
    <property type="entry name" value="FliT"/>
</dbReference>
<proteinExistence type="predicted"/>
<evidence type="ECO:0000256" key="1">
    <source>
        <dbReference type="ARBA" id="ARBA00004514"/>
    </source>
</evidence>
<dbReference type="NCBIfam" id="NF007836">
    <property type="entry name" value="PRK10548.1"/>
    <property type="match status" value="1"/>
</dbReference>
<name>A0ABZ2G717_9GAMM</name>
<evidence type="ECO:0000256" key="2">
    <source>
        <dbReference type="ARBA" id="ARBA00022490"/>
    </source>
</evidence>
<comment type="subcellular location">
    <subcellularLocation>
        <location evidence="1">Cytoplasm</location>
        <location evidence="1">Cytosol</location>
    </subcellularLocation>
</comment>
<keyword evidence="7" id="KW-1185">Reference proteome</keyword>
<keyword evidence="3" id="KW-1005">Bacterial flagellum biogenesis</keyword>
<evidence type="ECO:0000313" key="6">
    <source>
        <dbReference type="EMBL" id="WWO36828.1"/>
    </source>
</evidence>
<sequence>MATPHQLLKDYQQLLSLSQKILHLAMSGEWDALVEHEITYVQSVEKLTQTPIPPNIDSVMKLHFRQILSEILSNESKTKERLHKRMDELSVLMRNPVAQQNVNSTYGEFAEHRLLPGDLSNR</sequence>
<gene>
    <name evidence="6" type="primary">fliT</name>
    <name evidence="6" type="ORF">QNA12_09465</name>
</gene>
<protein>
    <recommendedName>
        <fullName evidence="5">Flagellar protein FliT</fullName>
    </recommendedName>
</protein>
<accession>A0ABZ2G717</accession>
<keyword evidence="6" id="KW-0969">Cilium</keyword>
<dbReference type="Proteomes" id="UP001379444">
    <property type="component" value="Chromosome"/>
</dbReference>
<evidence type="ECO:0000256" key="5">
    <source>
        <dbReference type="ARBA" id="ARBA00093797"/>
    </source>
</evidence>
<keyword evidence="2" id="KW-0963">Cytoplasm</keyword>
<evidence type="ECO:0000256" key="3">
    <source>
        <dbReference type="ARBA" id="ARBA00022795"/>
    </source>
</evidence>
<keyword evidence="6" id="KW-0966">Cell projection</keyword>
<dbReference type="Gene3D" id="1.20.58.380">
    <property type="entry name" value="Flagellar protein flit"/>
    <property type="match status" value="1"/>
</dbReference>
<organism evidence="6 7">
    <name type="scientific">Pectobacterium cacticida</name>
    <dbReference type="NCBI Taxonomy" id="69221"/>
    <lineage>
        <taxon>Bacteria</taxon>
        <taxon>Pseudomonadati</taxon>
        <taxon>Pseudomonadota</taxon>
        <taxon>Gammaproteobacteria</taxon>
        <taxon>Enterobacterales</taxon>
        <taxon>Pectobacteriaceae</taxon>
        <taxon>Pectobacterium</taxon>
    </lineage>
</organism>
<dbReference type="RefSeq" id="WP_264495866.1">
    <property type="nucleotide sequence ID" value="NZ_CP109947.1"/>
</dbReference>
<reference evidence="6 7" key="1">
    <citation type="journal article" date="2024" name="Front. Plant Sci.">
        <title>Comprehensive phenomic and genomic studies of the species, Pectobacterium cacticida and proposal for reclassification as Alcorniella cacticida comb. nov.</title>
        <authorList>
            <person name="Jonca J."/>
            <person name="Pirhonen M."/>
            <person name="Waleron M.M."/>
            <person name="Gawor J."/>
            <person name="Mrozik A."/>
            <person name="Smoktunowicz M."/>
            <person name="Waleron K."/>
            <person name="Waleron M."/>
        </authorList>
    </citation>
    <scope>NUCLEOTIDE SEQUENCE [LARGE SCALE GENOMIC DNA]</scope>
    <source>
        <strain evidence="6 7">DPMP6</strain>
    </source>
</reference>
<keyword evidence="6" id="KW-0282">Flagellum</keyword>